<name>A0ABW3MZR2_9MICO</name>
<gene>
    <name evidence="2" type="ORF">ACFQ2V_12015</name>
</gene>
<sequence>MSRTIWKFQAPVQDEFDLNGPAPLNIVHVAPDGPTGLLIWAEVDPNRSQTERHLRVVGTGNPIPNDVTRHIGSVIAPPFVWHLYEATGGA</sequence>
<dbReference type="EMBL" id="JBHTKH010000007">
    <property type="protein sequence ID" value="MFD1055034.1"/>
    <property type="molecule type" value="Genomic_DNA"/>
</dbReference>
<reference evidence="3" key="1">
    <citation type="journal article" date="2019" name="Int. J. Syst. Evol. Microbiol.">
        <title>The Global Catalogue of Microorganisms (GCM) 10K type strain sequencing project: providing services to taxonomists for standard genome sequencing and annotation.</title>
        <authorList>
            <consortium name="The Broad Institute Genomics Platform"/>
            <consortium name="The Broad Institute Genome Sequencing Center for Infectious Disease"/>
            <person name="Wu L."/>
            <person name="Ma J."/>
        </authorList>
    </citation>
    <scope>NUCLEOTIDE SEQUENCE [LARGE SCALE GENOMIC DNA]</scope>
    <source>
        <strain evidence="3">CCUG 57508</strain>
    </source>
</reference>
<comment type="caution">
    <text evidence="2">The sequence shown here is derived from an EMBL/GenBank/DDBJ whole genome shotgun (WGS) entry which is preliminary data.</text>
</comment>
<evidence type="ECO:0000259" key="1">
    <source>
        <dbReference type="Pfam" id="PF24043"/>
    </source>
</evidence>
<evidence type="ECO:0000313" key="3">
    <source>
        <dbReference type="Proteomes" id="UP001597046"/>
    </source>
</evidence>
<dbReference type="RefSeq" id="WP_386052938.1">
    <property type="nucleotide sequence ID" value="NZ_JBHTKH010000007.1"/>
</dbReference>
<keyword evidence="3" id="KW-1185">Reference proteome</keyword>
<dbReference type="InterPro" id="IPR055776">
    <property type="entry name" value="DUF7352"/>
</dbReference>
<dbReference type="Pfam" id="PF24043">
    <property type="entry name" value="DUF7352"/>
    <property type="match status" value="1"/>
</dbReference>
<protein>
    <recommendedName>
        <fullName evidence="1">DUF7352 domain-containing protein</fullName>
    </recommendedName>
</protein>
<dbReference type="Proteomes" id="UP001597046">
    <property type="component" value="Unassembled WGS sequence"/>
</dbReference>
<feature type="domain" description="DUF7352" evidence="1">
    <location>
        <begin position="1"/>
        <end position="86"/>
    </location>
</feature>
<evidence type="ECO:0000313" key="2">
    <source>
        <dbReference type="EMBL" id="MFD1055034.1"/>
    </source>
</evidence>
<organism evidence="2 3">
    <name type="scientific">Terrabacter terrigena</name>
    <dbReference type="NCBI Taxonomy" id="574718"/>
    <lineage>
        <taxon>Bacteria</taxon>
        <taxon>Bacillati</taxon>
        <taxon>Actinomycetota</taxon>
        <taxon>Actinomycetes</taxon>
        <taxon>Micrococcales</taxon>
        <taxon>Intrasporangiaceae</taxon>
        <taxon>Terrabacter</taxon>
    </lineage>
</organism>
<accession>A0ABW3MZR2</accession>
<proteinExistence type="predicted"/>